<gene>
    <name evidence="1" type="ORF">AVDCRST_MAG94-2076</name>
</gene>
<sequence>MRSFNFDGTTMMPRLRCYSLLLVISTKNFISFDYRLCQ</sequence>
<name>A0A6J4LJX0_9CYAN</name>
<reference evidence="1" key="1">
    <citation type="submission" date="2020-02" db="EMBL/GenBank/DDBJ databases">
        <authorList>
            <person name="Meier V. D."/>
        </authorList>
    </citation>
    <scope>NUCLEOTIDE SEQUENCE</scope>
    <source>
        <strain evidence="1">AVDCRST_MAG94</strain>
    </source>
</reference>
<accession>A0A6J4LJX0</accession>
<protein>
    <submittedName>
        <fullName evidence="1">Uncharacterized protein</fullName>
    </submittedName>
</protein>
<evidence type="ECO:0000313" key="1">
    <source>
        <dbReference type="EMBL" id="CAA9335217.1"/>
    </source>
</evidence>
<proteinExistence type="predicted"/>
<dbReference type="EMBL" id="CADCTY010000725">
    <property type="protein sequence ID" value="CAA9335217.1"/>
    <property type="molecule type" value="Genomic_DNA"/>
</dbReference>
<organism evidence="1">
    <name type="scientific">uncultured Leptolyngbya sp</name>
    <dbReference type="NCBI Taxonomy" id="332963"/>
    <lineage>
        <taxon>Bacteria</taxon>
        <taxon>Bacillati</taxon>
        <taxon>Cyanobacteriota</taxon>
        <taxon>Cyanophyceae</taxon>
        <taxon>Leptolyngbyales</taxon>
        <taxon>Leptolyngbyaceae</taxon>
        <taxon>Leptolyngbya group</taxon>
        <taxon>Leptolyngbya</taxon>
        <taxon>environmental samples</taxon>
    </lineage>
</organism>
<dbReference type="AlphaFoldDB" id="A0A6J4LJX0"/>